<comment type="caution">
    <text evidence="2">The sequence shown here is derived from an EMBL/GenBank/DDBJ whole genome shotgun (WGS) entry which is preliminary data.</text>
</comment>
<evidence type="ECO:0000313" key="2">
    <source>
        <dbReference type="EMBL" id="NEU04663.1"/>
    </source>
</evidence>
<keyword evidence="3" id="KW-1185">Reference proteome</keyword>
<dbReference type="RefSeq" id="WP_199869694.1">
    <property type="nucleotide sequence ID" value="NZ_JAAGPU010000011.1"/>
</dbReference>
<dbReference type="EMBL" id="JAAGPU010000011">
    <property type="protein sequence ID" value="NEU04663.1"/>
    <property type="molecule type" value="Genomic_DNA"/>
</dbReference>
<sequence>MSNSGRLKSQTGMYHVIIKSHSHFNLFEKENDKIKFLRLLKYYQKKFQFSLYCYCLMDNHGHFLINEQNSNISIIFRDVNRMYSNYLHNRYSSYGPSFKNRFKSIPVESDSYLIQLSVYIHNNPRKILRFRNSPEKYQFSSLATYLNLKDDYFKILDTKKILKYFGNTDKMAIANYRQKMELDIT</sequence>
<protein>
    <recommendedName>
        <fullName evidence="1">Transposase IS200-like domain-containing protein</fullName>
    </recommendedName>
</protein>
<dbReference type="AlphaFoldDB" id="A0A6M0H3M1"/>
<accession>A0A6M0H3M1</accession>
<name>A0A6M0H3M1_9CLOT</name>
<dbReference type="SUPFAM" id="SSF143422">
    <property type="entry name" value="Transposase IS200-like"/>
    <property type="match status" value="1"/>
</dbReference>
<dbReference type="PANTHER" id="PTHR34322">
    <property type="entry name" value="TRANSPOSASE, Y1_TNP DOMAIN-CONTAINING"/>
    <property type="match status" value="1"/>
</dbReference>
<dbReference type="Gene3D" id="3.30.70.1290">
    <property type="entry name" value="Transposase IS200-like"/>
    <property type="match status" value="1"/>
</dbReference>
<dbReference type="SMART" id="SM01321">
    <property type="entry name" value="Y1_Tnp"/>
    <property type="match status" value="1"/>
</dbReference>
<dbReference type="GO" id="GO:0003677">
    <property type="term" value="F:DNA binding"/>
    <property type="evidence" value="ECO:0007669"/>
    <property type="project" value="InterPro"/>
</dbReference>
<dbReference type="InterPro" id="IPR002686">
    <property type="entry name" value="Transposase_17"/>
</dbReference>
<dbReference type="Proteomes" id="UP000481872">
    <property type="component" value="Unassembled WGS sequence"/>
</dbReference>
<evidence type="ECO:0000313" key="3">
    <source>
        <dbReference type="Proteomes" id="UP000481872"/>
    </source>
</evidence>
<reference evidence="2 3" key="1">
    <citation type="submission" date="2020-02" db="EMBL/GenBank/DDBJ databases">
        <title>Genome assembly of a novel Clostridium senegalense strain.</title>
        <authorList>
            <person name="Gupta T.B."/>
            <person name="Jauregui R."/>
            <person name="Maclean P."/>
            <person name="Nawarathana A."/>
            <person name="Brightwell G."/>
        </authorList>
    </citation>
    <scope>NUCLEOTIDE SEQUENCE [LARGE SCALE GENOMIC DNA]</scope>
    <source>
        <strain evidence="2 3">AGRFS4</strain>
    </source>
</reference>
<proteinExistence type="predicted"/>
<dbReference type="GO" id="GO:0006313">
    <property type="term" value="P:DNA transposition"/>
    <property type="evidence" value="ECO:0007669"/>
    <property type="project" value="InterPro"/>
</dbReference>
<gene>
    <name evidence="2" type="ORF">G3M99_07250</name>
</gene>
<dbReference type="InterPro" id="IPR036515">
    <property type="entry name" value="Transposase_17_sf"/>
</dbReference>
<feature type="domain" description="Transposase IS200-like" evidence="1">
    <location>
        <begin position="9"/>
        <end position="123"/>
    </location>
</feature>
<dbReference type="PANTHER" id="PTHR34322:SF2">
    <property type="entry name" value="TRANSPOSASE IS200-LIKE DOMAIN-CONTAINING PROTEIN"/>
    <property type="match status" value="1"/>
</dbReference>
<dbReference type="GO" id="GO:0004803">
    <property type="term" value="F:transposase activity"/>
    <property type="evidence" value="ECO:0007669"/>
    <property type="project" value="InterPro"/>
</dbReference>
<evidence type="ECO:0000259" key="1">
    <source>
        <dbReference type="SMART" id="SM01321"/>
    </source>
</evidence>
<dbReference type="Pfam" id="PF01797">
    <property type="entry name" value="Y1_Tnp"/>
    <property type="match status" value="1"/>
</dbReference>
<organism evidence="2 3">
    <name type="scientific">Clostridium senegalense</name>
    <dbReference type="NCBI Taxonomy" id="1465809"/>
    <lineage>
        <taxon>Bacteria</taxon>
        <taxon>Bacillati</taxon>
        <taxon>Bacillota</taxon>
        <taxon>Clostridia</taxon>
        <taxon>Eubacteriales</taxon>
        <taxon>Clostridiaceae</taxon>
        <taxon>Clostridium</taxon>
    </lineage>
</organism>